<proteinExistence type="predicted"/>
<sequence length="381" mass="42269">MSDDIKNTEGLEPSLSSESDFLSMSDDDILNMPFPEASFEEEAPASDEESGAEGDNDEPQGEEFEGEDEQNPEEGEFEEDEPDLDDDTDEDDPFEAGESDEDEPSEDEKDTTSDFESKYNELMAPFKANGKEVKVDTPEDLRRLAQMGVGYNAKMAELKPIRKIAKMLENEGLLDESKINFLIDLSKNNPDAINKLVKDSGINPLDIDTESTDGYKPNTYTVNDNQLALDEALDDLERTPSGQRVIDVVSNKWDKNSKQVLVSNPAHMRQLEQHINEGIFDKVASAVERERLFGRIPAGVSDLEAYNVVGQQMAARGEFNTAPAAQTAAPTAKKAQDTKRTSRKRAAAPTKGSKPTTKQSPTNLLSMSDEEFEKELMSKYM</sequence>
<feature type="compositionally biased region" description="Low complexity" evidence="1">
    <location>
        <begin position="322"/>
        <end position="333"/>
    </location>
</feature>
<dbReference type="EMBL" id="HQ634194">
    <property type="protein sequence ID" value="AGH57076.1"/>
    <property type="molecule type" value="Genomic_DNA"/>
</dbReference>
<gene>
    <name evidence="2" type="ORF">VPNG_00052</name>
</gene>
<feature type="region of interest" description="Disordered" evidence="1">
    <location>
        <begin position="321"/>
        <end position="381"/>
    </location>
</feature>
<feature type="compositionally biased region" description="Low complexity" evidence="1">
    <location>
        <begin position="14"/>
        <end position="24"/>
    </location>
</feature>
<keyword evidence="3" id="KW-1185">Reference proteome</keyword>
<dbReference type="Proteomes" id="UP000204031">
    <property type="component" value="Segment"/>
</dbReference>
<feature type="region of interest" description="Disordered" evidence="1">
    <location>
        <begin position="1"/>
        <end position="114"/>
    </location>
</feature>
<reference evidence="2 3" key="1">
    <citation type="submission" date="2010-11" db="EMBL/GenBank/DDBJ databases">
        <title>The Genome Sequence of Vibrio phage VBP47.</title>
        <authorList>
            <consortium name="The Broad Institute Genome Sequencing Platform"/>
            <person name="Henn M.R."/>
            <person name="Wharam S."/>
            <person name="Gilg I."/>
            <person name="Martinez Martinez J."/>
            <person name="Wilson W."/>
            <person name="Levin J."/>
            <person name="Malboeuf C."/>
            <person name="Casali M."/>
            <person name="Russ C."/>
            <person name="Lennon N."/>
            <person name="Chapman S.B."/>
            <person name="Erlich R."/>
            <person name="Young S.K."/>
            <person name="Yandava C."/>
            <person name="Zeng Q."/>
            <person name="Fitzgerald M.F."/>
            <person name="Alvarado L."/>
            <person name="Anderson S."/>
            <person name="Berlin A."/>
            <person name="Chen Z."/>
            <person name="Freedman E."/>
            <person name="Gellesch M."/>
            <person name="Goldberg J."/>
            <person name="Green L."/>
            <person name="Griggs A."/>
            <person name="Gujja S."/>
            <person name="Heilman E."/>
            <person name="Heiman D."/>
            <person name="Hollinger A."/>
            <person name="Howarth C."/>
            <person name="Larson L."/>
            <person name="Mehta T."/>
            <person name="Neiman D."/>
            <person name="Pearson M."/>
            <person name="Roberts A."/>
            <person name="Ryan E."/>
            <person name="Saif S."/>
            <person name="Shea T."/>
            <person name="Shenoy N."/>
            <person name="Sisk P."/>
            <person name="Stolte C."/>
            <person name="Sykes S."/>
            <person name="White J."/>
            <person name="Haas B."/>
            <person name="Nusbaum C."/>
            <person name="Birren B."/>
        </authorList>
    </citation>
    <scope>NUCLEOTIDE SEQUENCE [LARGE SCALE GENOMIC DNA]</scope>
    <source>
        <strain evidence="2 3">VBP47</strain>
    </source>
</reference>
<dbReference type="OrthoDB" id="7031at10239"/>
<evidence type="ECO:0000313" key="3">
    <source>
        <dbReference type="Proteomes" id="UP000204031"/>
    </source>
</evidence>
<evidence type="ECO:0008006" key="4">
    <source>
        <dbReference type="Google" id="ProtNLM"/>
    </source>
</evidence>
<evidence type="ECO:0000313" key="2">
    <source>
        <dbReference type="EMBL" id="AGH57076.1"/>
    </source>
</evidence>
<protein>
    <recommendedName>
        <fullName evidence="4">Tape measure protein</fullName>
    </recommendedName>
</protein>
<dbReference type="KEGG" id="vg:15010679"/>
<feature type="compositionally biased region" description="Polar residues" evidence="1">
    <location>
        <begin position="353"/>
        <end position="366"/>
    </location>
</feature>
<accession>M4SQM5</accession>
<evidence type="ECO:0000256" key="1">
    <source>
        <dbReference type="SAM" id="MobiDB-lite"/>
    </source>
</evidence>
<organism evidence="2 3">
    <name type="scientific">Vibrio phage VBP47</name>
    <dbReference type="NCBI Taxonomy" id="754073"/>
    <lineage>
        <taxon>Viruses</taxon>
        <taxon>Duplodnaviria</taxon>
        <taxon>Heunggongvirae</taxon>
        <taxon>Uroviricota</taxon>
        <taxon>Caudoviricetes</taxon>
        <taxon>Schitoviridae</taxon>
        <taxon>Fuhrmanvirinae</taxon>
        <taxon>Stoningtonvirus</taxon>
        <taxon>Stoningtonvirus VBP47</taxon>
    </lineage>
</organism>
<name>M4SQM5_9CAUD</name>
<feature type="compositionally biased region" description="Acidic residues" evidence="1">
    <location>
        <begin position="38"/>
        <end position="109"/>
    </location>
</feature>
<dbReference type="GeneID" id="15010679"/>
<dbReference type="RefSeq" id="YP_007674147.1">
    <property type="nucleotide sequence ID" value="NC_020848.1"/>
</dbReference>